<accession>A0A1X7TT13</accession>
<protein>
    <submittedName>
        <fullName evidence="2">Uncharacterized protein</fullName>
    </submittedName>
</protein>
<evidence type="ECO:0000256" key="1">
    <source>
        <dbReference type="SAM" id="Phobius"/>
    </source>
</evidence>
<feature type="transmembrane region" description="Helical" evidence="1">
    <location>
        <begin position="20"/>
        <end position="41"/>
    </location>
</feature>
<dbReference type="InParanoid" id="A0A1X7TT13"/>
<keyword evidence="1" id="KW-0812">Transmembrane</keyword>
<proteinExistence type="predicted"/>
<evidence type="ECO:0000313" key="2">
    <source>
        <dbReference type="EnsemblMetazoa" id="Aqu2.1.18129_001"/>
    </source>
</evidence>
<name>A0A1X7TT13_AMPQE</name>
<keyword evidence="1" id="KW-0472">Membrane</keyword>
<dbReference type="AlphaFoldDB" id="A0A1X7TT13"/>
<sequence length="61" mass="7028">MVHFLIDESFNTGKEPDPVISMYLLWKVITGLNASISISFLPVRHKIFSRLVLWPFKANIP</sequence>
<keyword evidence="1" id="KW-1133">Transmembrane helix</keyword>
<dbReference type="EnsemblMetazoa" id="Aqu2.1.18129_001">
    <property type="protein sequence ID" value="Aqu2.1.18129_001"/>
    <property type="gene ID" value="Aqu2.1.18129"/>
</dbReference>
<reference evidence="2" key="1">
    <citation type="submission" date="2017-05" db="UniProtKB">
        <authorList>
            <consortium name="EnsemblMetazoa"/>
        </authorList>
    </citation>
    <scope>IDENTIFICATION</scope>
</reference>
<organism evidence="2">
    <name type="scientific">Amphimedon queenslandica</name>
    <name type="common">Sponge</name>
    <dbReference type="NCBI Taxonomy" id="400682"/>
    <lineage>
        <taxon>Eukaryota</taxon>
        <taxon>Metazoa</taxon>
        <taxon>Porifera</taxon>
        <taxon>Demospongiae</taxon>
        <taxon>Heteroscleromorpha</taxon>
        <taxon>Haplosclerida</taxon>
        <taxon>Niphatidae</taxon>
        <taxon>Amphimedon</taxon>
    </lineage>
</organism>